<proteinExistence type="predicted"/>
<dbReference type="PANTHER" id="PTHR34213:SF2">
    <property type="entry name" value="NUCLEAR TRANSPORT FACTOR 2 (NTF2) FAMILY PROTEIN"/>
    <property type="match status" value="1"/>
</dbReference>
<organism evidence="1">
    <name type="scientific">Anthurium amnicola</name>
    <dbReference type="NCBI Taxonomy" id="1678845"/>
    <lineage>
        <taxon>Eukaryota</taxon>
        <taxon>Viridiplantae</taxon>
        <taxon>Streptophyta</taxon>
        <taxon>Embryophyta</taxon>
        <taxon>Tracheophyta</taxon>
        <taxon>Spermatophyta</taxon>
        <taxon>Magnoliopsida</taxon>
        <taxon>Liliopsida</taxon>
        <taxon>Araceae</taxon>
        <taxon>Pothoideae</taxon>
        <taxon>Potheae</taxon>
        <taxon>Anthurium</taxon>
    </lineage>
</organism>
<gene>
    <name evidence="1" type="primary">Dmn_4</name>
    <name evidence="1" type="ORF">g.145294</name>
</gene>
<dbReference type="AlphaFoldDB" id="A0A1D1YU97"/>
<protein>
    <submittedName>
        <fullName evidence="1">Putative dynactin subunit 2</fullName>
    </submittedName>
</protein>
<dbReference type="EMBL" id="GDJX01009683">
    <property type="protein sequence ID" value="JAT58253.1"/>
    <property type="molecule type" value="Transcribed_RNA"/>
</dbReference>
<sequence>FSSTKCTNFRKIIEKMLKMFTSATTSATTSINATITNTSTTLSHKYPNLSKNLSENYTHISSKVADNVNKFPQNHPYIYSSFTNTKSTINNGKTFITSIPESFASSITSVFQTVDGSEEREIRTLPNENLAENVIQLHEERIELVNNILDLYNCKVNLQCFRHYDEDVIYEDQILYTTGLHNLKAQFYGMQKTGIKSITMDYKILENTPNILRISLNQKYVIPYVGLAVLLNTVVVLEFNENKKICKHTDLLYGKQPVYKGEMLRKGAAKIVSTFVDVPDN</sequence>
<accession>A0A1D1YU97</accession>
<name>A0A1D1YU97_9ARAE</name>
<dbReference type="PANTHER" id="PTHR34213">
    <property type="entry name" value="NUCLEAR TRANSPORT FACTOR 2 (NTF2) FAMILY PROTEIN"/>
    <property type="match status" value="1"/>
</dbReference>
<reference evidence="1" key="1">
    <citation type="submission" date="2015-07" db="EMBL/GenBank/DDBJ databases">
        <title>Transcriptome Assembly of Anthurium amnicola.</title>
        <authorList>
            <person name="Suzuki J."/>
        </authorList>
    </citation>
    <scope>NUCLEOTIDE SEQUENCE</scope>
</reference>
<evidence type="ECO:0000313" key="1">
    <source>
        <dbReference type="EMBL" id="JAT58253.1"/>
    </source>
</evidence>
<feature type="non-terminal residue" evidence="1">
    <location>
        <position position="1"/>
    </location>
</feature>